<dbReference type="InterPro" id="IPR012337">
    <property type="entry name" value="RNaseH-like_sf"/>
</dbReference>
<protein>
    <recommendedName>
        <fullName evidence="3">Integrase catalytic domain-containing protein</fullName>
    </recommendedName>
</protein>
<evidence type="ECO:0008006" key="3">
    <source>
        <dbReference type="Google" id="ProtNLM"/>
    </source>
</evidence>
<reference evidence="1" key="1">
    <citation type="submission" date="2022-03" db="EMBL/GenBank/DDBJ databases">
        <title>Gramella crocea sp. nov., isolated from activated sludge of a seafood processing plant.</title>
        <authorList>
            <person name="Zhang X."/>
        </authorList>
    </citation>
    <scope>NUCLEOTIDE SEQUENCE</scope>
    <source>
        <strain evidence="1">YJ019</strain>
    </source>
</reference>
<dbReference type="GO" id="GO:0003676">
    <property type="term" value="F:nucleic acid binding"/>
    <property type="evidence" value="ECO:0007669"/>
    <property type="project" value="InterPro"/>
</dbReference>
<dbReference type="InterPro" id="IPR036397">
    <property type="entry name" value="RNaseH_sf"/>
</dbReference>
<evidence type="ECO:0000313" key="1">
    <source>
        <dbReference type="EMBL" id="MCH4824266.1"/>
    </source>
</evidence>
<organism evidence="1 2">
    <name type="scientific">Christiangramia lutea</name>
    <dbReference type="NCBI Taxonomy" id="1607951"/>
    <lineage>
        <taxon>Bacteria</taxon>
        <taxon>Pseudomonadati</taxon>
        <taxon>Bacteroidota</taxon>
        <taxon>Flavobacteriia</taxon>
        <taxon>Flavobacteriales</taxon>
        <taxon>Flavobacteriaceae</taxon>
        <taxon>Christiangramia</taxon>
    </lineage>
</organism>
<dbReference type="Proteomes" id="UP001139226">
    <property type="component" value="Unassembled WGS sequence"/>
</dbReference>
<sequence length="668" mass="78486">MTEYYNNTLCIQAGWLIEADIISQSNYKLLSYRNALNILRRGCRNTPALVEYDSIPDRFKKQIVKKVGDPYKTTKHIHFKDYLQQDLDAIDFFHKYTIPDGSALPEDRQKEYAANAAIFKAIDEIVNNKLAKRKALGTSGNKVWKKLAEIIQDLPLHEWPHKLPKNARRLKQKFTNFKTEGYESLIHAGFCNKNSEKIGDDAKQWLIARFADQVNRIANIEQLWVEYNEKAPYEGWKKIKDDRTIYLFLNQEDIKPLWYGYRYGELKAKEKYTYFHTTKLPSMRDSLWYSDGTKLNFYYLDGNGKMATCQVYEVMDAYSEVFLGYHISKTEDYEAQYYAYKMAAKTAGHRPYQIGFDGQGGHKKLKSGEFLTKLSRLAIRTQPYNGKSKTIENAFGRFQAQFLKRHWFFTGQNITAKKDESKANMEVILANTENLPTLKEVIAIYEQERKNWNQAIHPKTGKPRLETYLESENPETKELDVLDMIDLFWILRDKPVTYTPSGISFKEKKVQYDYVVYNDDRSVDMKFHTENIDKKFFIKFDPEDMSMIYLYEETPLGLRRVTAAETKVEVSRGRQEITQFEDEFIKKMQEANKKSRVDMRDNTEKILEQFGATIEQQGLNRPVIKGIEKKKKRQNIKKKVKEVEIGEYQKEVSNAVYDEEEIDIYSDM</sequence>
<evidence type="ECO:0000313" key="2">
    <source>
        <dbReference type="Proteomes" id="UP001139226"/>
    </source>
</evidence>
<keyword evidence="2" id="KW-1185">Reference proteome</keyword>
<proteinExistence type="predicted"/>
<comment type="caution">
    <text evidence="1">The sequence shown here is derived from an EMBL/GenBank/DDBJ whole genome shotgun (WGS) entry which is preliminary data.</text>
</comment>
<dbReference type="SUPFAM" id="SSF53098">
    <property type="entry name" value="Ribonuclease H-like"/>
    <property type="match status" value="1"/>
</dbReference>
<dbReference type="AlphaFoldDB" id="A0A9X1V558"/>
<gene>
    <name evidence="1" type="ORF">ML462_13905</name>
</gene>
<dbReference type="Gene3D" id="3.30.420.10">
    <property type="entry name" value="Ribonuclease H-like superfamily/Ribonuclease H"/>
    <property type="match status" value="1"/>
</dbReference>
<dbReference type="EMBL" id="JAKVTV010000005">
    <property type="protein sequence ID" value="MCH4824266.1"/>
    <property type="molecule type" value="Genomic_DNA"/>
</dbReference>
<accession>A0A9X1V558</accession>
<name>A0A9X1V558_9FLAO</name>
<dbReference type="RefSeq" id="WP_240714434.1">
    <property type="nucleotide sequence ID" value="NZ_JAKVTV010000005.1"/>
</dbReference>